<keyword evidence="4" id="KW-1185">Reference proteome</keyword>
<proteinExistence type="predicted"/>
<feature type="transmembrane region" description="Helical" evidence="2">
    <location>
        <begin position="128"/>
        <end position="144"/>
    </location>
</feature>
<evidence type="ECO:0000313" key="4">
    <source>
        <dbReference type="Proteomes" id="UP000321479"/>
    </source>
</evidence>
<name>A0A5B8UZ88_9SPHI</name>
<evidence type="ECO:0000256" key="1">
    <source>
        <dbReference type="SAM" id="MobiDB-lite"/>
    </source>
</evidence>
<organism evidence="3 4">
    <name type="scientific">Mucilaginibacter ginsenosidivorans</name>
    <dbReference type="NCBI Taxonomy" id="398053"/>
    <lineage>
        <taxon>Bacteria</taxon>
        <taxon>Pseudomonadati</taxon>
        <taxon>Bacteroidota</taxon>
        <taxon>Sphingobacteriia</taxon>
        <taxon>Sphingobacteriales</taxon>
        <taxon>Sphingobacteriaceae</taxon>
        <taxon>Mucilaginibacter</taxon>
    </lineage>
</organism>
<dbReference type="AlphaFoldDB" id="A0A5B8UZ88"/>
<keyword evidence="2" id="KW-0472">Membrane</keyword>
<evidence type="ECO:0000313" key="3">
    <source>
        <dbReference type="EMBL" id="QEC64470.1"/>
    </source>
</evidence>
<sequence>MLISFLRPDAPPTSSKTNEELRESIDNREYYLPETVLNAVAELQRRGHEFLDEELQVINEDMQARMEIVAETTPSFGIINDNYKNALVEDPDAYEFYSRRVIKVFTFFFSPFLGAILMAINIGKTKDYNGVMLVLFFGFGISVIEQIIAGGLGLGAGATIFFAFINASLIDALFWNRYIGNTTLYKARAYWVPLVIGLLLSAFVVWSLFQPKGVIK</sequence>
<protein>
    <submittedName>
        <fullName evidence="3">Uncharacterized protein</fullName>
    </submittedName>
</protein>
<keyword evidence="2" id="KW-1133">Transmembrane helix</keyword>
<reference evidence="3 4" key="1">
    <citation type="journal article" date="2017" name="Curr. Microbiol.">
        <title>Mucilaginibacter ginsenosidivorans sp. nov., Isolated from Soil of Ginseng Field.</title>
        <authorList>
            <person name="Kim M.M."/>
            <person name="Siddiqi M.Z."/>
            <person name="Im W.T."/>
        </authorList>
    </citation>
    <scope>NUCLEOTIDE SEQUENCE [LARGE SCALE GENOMIC DNA]</scope>
    <source>
        <strain evidence="3 4">Gsoil 3017</strain>
    </source>
</reference>
<feature type="transmembrane region" description="Helical" evidence="2">
    <location>
        <begin position="190"/>
        <end position="209"/>
    </location>
</feature>
<feature type="region of interest" description="Disordered" evidence="1">
    <location>
        <begin position="1"/>
        <end position="21"/>
    </location>
</feature>
<evidence type="ECO:0000256" key="2">
    <source>
        <dbReference type="SAM" id="Phobius"/>
    </source>
</evidence>
<keyword evidence="2" id="KW-0812">Transmembrane</keyword>
<feature type="transmembrane region" description="Helical" evidence="2">
    <location>
        <begin position="151"/>
        <end position="170"/>
    </location>
</feature>
<feature type="transmembrane region" description="Helical" evidence="2">
    <location>
        <begin position="104"/>
        <end position="122"/>
    </location>
</feature>
<accession>A0A5B8UZ88</accession>
<dbReference type="OrthoDB" id="764986at2"/>
<dbReference type="RefSeq" id="WP_147033304.1">
    <property type="nucleotide sequence ID" value="NZ_CP042436.1"/>
</dbReference>
<dbReference type="Proteomes" id="UP000321479">
    <property type="component" value="Chromosome"/>
</dbReference>
<gene>
    <name evidence="3" type="ORF">FRZ54_18445</name>
</gene>
<dbReference type="EMBL" id="CP042436">
    <property type="protein sequence ID" value="QEC64470.1"/>
    <property type="molecule type" value="Genomic_DNA"/>
</dbReference>
<dbReference type="KEGG" id="mgin:FRZ54_18445"/>